<evidence type="ECO:0000313" key="2">
    <source>
        <dbReference type="EMBL" id="EKC27674.1"/>
    </source>
</evidence>
<accession>K1Q8J7</accession>
<dbReference type="AlphaFoldDB" id="K1Q8J7"/>
<proteinExistence type="predicted"/>
<feature type="compositionally biased region" description="Basic and acidic residues" evidence="1">
    <location>
        <begin position="99"/>
        <end position="110"/>
    </location>
</feature>
<evidence type="ECO:0000256" key="1">
    <source>
        <dbReference type="SAM" id="MobiDB-lite"/>
    </source>
</evidence>
<dbReference type="PROSITE" id="PS51886">
    <property type="entry name" value="TLDC"/>
    <property type="match status" value="1"/>
</dbReference>
<protein>
    <submittedName>
        <fullName evidence="2">Uncharacterized protein</fullName>
    </submittedName>
</protein>
<name>K1Q8J7_MAGGI</name>
<dbReference type="FunCoup" id="K1Q8J7">
    <property type="interactions" value="4"/>
</dbReference>
<feature type="region of interest" description="Disordered" evidence="1">
    <location>
        <begin position="89"/>
        <end position="120"/>
    </location>
</feature>
<dbReference type="Pfam" id="PF07534">
    <property type="entry name" value="TLD"/>
    <property type="match status" value="1"/>
</dbReference>
<reference evidence="2" key="1">
    <citation type="journal article" date="2012" name="Nature">
        <title>The oyster genome reveals stress adaptation and complexity of shell formation.</title>
        <authorList>
            <person name="Zhang G."/>
            <person name="Fang X."/>
            <person name="Guo X."/>
            <person name="Li L."/>
            <person name="Luo R."/>
            <person name="Xu F."/>
            <person name="Yang P."/>
            <person name="Zhang L."/>
            <person name="Wang X."/>
            <person name="Qi H."/>
            <person name="Xiong Z."/>
            <person name="Que H."/>
            <person name="Xie Y."/>
            <person name="Holland P.W."/>
            <person name="Paps J."/>
            <person name="Zhu Y."/>
            <person name="Wu F."/>
            <person name="Chen Y."/>
            <person name="Wang J."/>
            <person name="Peng C."/>
            <person name="Meng J."/>
            <person name="Yang L."/>
            <person name="Liu J."/>
            <person name="Wen B."/>
            <person name="Zhang N."/>
            <person name="Huang Z."/>
            <person name="Zhu Q."/>
            <person name="Feng Y."/>
            <person name="Mount A."/>
            <person name="Hedgecock D."/>
            <person name="Xu Z."/>
            <person name="Liu Y."/>
            <person name="Domazet-Loso T."/>
            <person name="Du Y."/>
            <person name="Sun X."/>
            <person name="Zhang S."/>
            <person name="Liu B."/>
            <person name="Cheng P."/>
            <person name="Jiang X."/>
            <person name="Li J."/>
            <person name="Fan D."/>
            <person name="Wang W."/>
            <person name="Fu W."/>
            <person name="Wang T."/>
            <person name="Wang B."/>
            <person name="Zhang J."/>
            <person name="Peng Z."/>
            <person name="Li Y."/>
            <person name="Li N."/>
            <person name="Wang J."/>
            <person name="Chen M."/>
            <person name="He Y."/>
            <person name="Tan F."/>
            <person name="Song X."/>
            <person name="Zheng Q."/>
            <person name="Huang R."/>
            <person name="Yang H."/>
            <person name="Du X."/>
            <person name="Chen L."/>
            <person name="Yang M."/>
            <person name="Gaffney P.M."/>
            <person name="Wang S."/>
            <person name="Luo L."/>
            <person name="She Z."/>
            <person name="Ming Y."/>
            <person name="Huang W."/>
            <person name="Zhang S."/>
            <person name="Huang B."/>
            <person name="Zhang Y."/>
            <person name="Qu T."/>
            <person name="Ni P."/>
            <person name="Miao G."/>
            <person name="Wang J."/>
            <person name="Wang Q."/>
            <person name="Steinberg C.E."/>
            <person name="Wang H."/>
            <person name="Li N."/>
            <person name="Qian L."/>
            <person name="Zhang G."/>
            <person name="Li Y."/>
            <person name="Yang H."/>
            <person name="Liu X."/>
            <person name="Wang J."/>
            <person name="Yin Y."/>
            <person name="Wang J."/>
        </authorList>
    </citation>
    <scope>NUCLEOTIDE SEQUENCE [LARGE SCALE GENOMIC DNA]</scope>
    <source>
        <strain evidence="2">05x7-T-G4-1.051#20</strain>
    </source>
</reference>
<dbReference type="EMBL" id="JH818054">
    <property type="protein sequence ID" value="EKC27674.1"/>
    <property type="molecule type" value="Genomic_DNA"/>
</dbReference>
<dbReference type="HOGENOM" id="CLU_034322_0_0_1"/>
<dbReference type="InterPro" id="IPR006571">
    <property type="entry name" value="TLDc_dom"/>
</dbReference>
<sequence length="574" mass="65209">MVGNYWTTMKQALTVKCQKDLYKNQTSDNHGFLSLPIGYFPGYVGRLGDPTKVECGGPTQRIKGETISVTILMIVIDLLCATTSGKGDNTEQLMGNHHTNHDEIRQKSSPESHGGGVSTRSSVFGSSAKFNSACLIKLFQKLELTADEQNRHPGELSRATFENAFHGPLHTFGKLLYTQMVRQTASGDRERITKEQFTKAGKELLKLYDESSQQEYYFKLFASGKDHLTKEDALQMVKVSYALTLSATMIPYSKGSNDDALFEGIVQGMFGINERVTFQDFTSWSKKNSPHLFCGVHNWVYQILTGSKMPSELEAAKVPQLERFVEDKYTMSMGMLWMLTTVIPQSYTHNPEEKKEKQKSSEKNPLLNSYHLIMKLAQLTRCQSWTLLYDSREHGLSHNRFHHHISSYHGPTITLISFEGRNTYCLALDKPWREGSSRFGGEDSMLIQISPIFRVMQSGAPLVTWNEYSRDLRKGIYLGKEGRSLVLFIPADFDSVEHFGVNCALHKIEMWGCGPSHILEEQAKQKKWEKKEAEKQSAKKLHLDVGKWEENPDKQILQWGGINVEHQYSRDSGF</sequence>
<gene>
    <name evidence="2" type="ORF">CGI_10005446</name>
</gene>
<dbReference type="SMART" id="SM00584">
    <property type="entry name" value="TLDc"/>
    <property type="match status" value="1"/>
</dbReference>
<dbReference type="InParanoid" id="K1Q8J7"/>
<organism evidence="2">
    <name type="scientific">Magallana gigas</name>
    <name type="common">Pacific oyster</name>
    <name type="synonym">Crassostrea gigas</name>
    <dbReference type="NCBI Taxonomy" id="29159"/>
    <lineage>
        <taxon>Eukaryota</taxon>
        <taxon>Metazoa</taxon>
        <taxon>Spiralia</taxon>
        <taxon>Lophotrochozoa</taxon>
        <taxon>Mollusca</taxon>
        <taxon>Bivalvia</taxon>
        <taxon>Autobranchia</taxon>
        <taxon>Pteriomorphia</taxon>
        <taxon>Ostreida</taxon>
        <taxon>Ostreoidea</taxon>
        <taxon>Ostreidae</taxon>
        <taxon>Magallana</taxon>
    </lineage>
</organism>